<keyword evidence="5 6" id="KW-0067">ATP-binding</keyword>
<dbReference type="CDD" id="cd05578">
    <property type="entry name" value="STKc_Yank1"/>
    <property type="match status" value="1"/>
</dbReference>
<evidence type="ECO:0000256" key="1">
    <source>
        <dbReference type="ARBA" id="ARBA00022527"/>
    </source>
</evidence>
<dbReference type="InterPro" id="IPR017441">
    <property type="entry name" value="Protein_kinase_ATP_BS"/>
</dbReference>
<dbReference type="GO" id="GO:0004703">
    <property type="term" value="F:G protein-coupled receptor kinase activity"/>
    <property type="evidence" value="ECO:0007669"/>
    <property type="project" value="TreeGrafter"/>
</dbReference>
<dbReference type="PROSITE" id="PS00108">
    <property type="entry name" value="PROTEIN_KINASE_ST"/>
    <property type="match status" value="1"/>
</dbReference>
<evidence type="ECO:0000256" key="8">
    <source>
        <dbReference type="SAM" id="MobiDB-lite"/>
    </source>
</evidence>
<feature type="binding site" evidence="6">
    <location>
        <position position="73"/>
    </location>
    <ligand>
        <name>ATP</name>
        <dbReference type="ChEBI" id="CHEBI:30616"/>
    </ligand>
</feature>
<dbReference type="GO" id="GO:0007186">
    <property type="term" value="P:G protein-coupled receptor signaling pathway"/>
    <property type="evidence" value="ECO:0007669"/>
    <property type="project" value="TreeGrafter"/>
</dbReference>
<evidence type="ECO:0000256" key="4">
    <source>
        <dbReference type="ARBA" id="ARBA00022777"/>
    </source>
</evidence>
<dbReference type="InterPro" id="IPR011009">
    <property type="entry name" value="Kinase-like_dom_sf"/>
</dbReference>
<evidence type="ECO:0000256" key="3">
    <source>
        <dbReference type="ARBA" id="ARBA00022741"/>
    </source>
</evidence>
<dbReference type="PANTHER" id="PTHR24355">
    <property type="entry name" value="G PROTEIN-COUPLED RECEPTOR KINASE/RIBOSOMAL PROTEIN S6 KINASE"/>
    <property type="match status" value="1"/>
</dbReference>
<evidence type="ECO:0000259" key="9">
    <source>
        <dbReference type="PROSITE" id="PS50011"/>
    </source>
</evidence>
<evidence type="ECO:0000313" key="10">
    <source>
        <dbReference type="EMBL" id="KAK0183246.1"/>
    </source>
</evidence>
<sequence>MSTIFQILNIFLCHNYCNFQKKMGGNRSRNAPITGEQVNFDHFRVLRAIGKGSFGKVCIVEKGERNGQMYAMKYVQKAECISKGALRNIIREVEIMSKLEHPFLVNLWFSFQDEEDLFMVTDLLLGGDLRYHIQQQVYFTEDSVILFIAEIALALDYLKSKRIIHRDIKPDNILLDEEGHAHVTDFNVATMLGIDKLATSLSGTKPYIAPEIYMCSCEANNVHGYSYQVDWWSLGILAWEALEGVRPYPICSSTSYTQALRILQDCKLNKSSKWSLSMIELLDSLLTFDPNLRLAGVQQLKQINAMSNIDFDQVLHKKIKPPFTPSKNHLNCDPTFELEEMIIEARPLHKKKKRLAKQRSLKTQEHVVDQLDHTTMLSGFSLKMLNDPTGLACIPEYPIYNRERELEQRKREEKENEWEEELQIAMAKAEYKLRDSSERDSQWPHNSHLRHSSHLSVSSTSVQSRSECSMLRCKERLSGVTSLDIDFIDTSPSTSTS</sequence>
<evidence type="ECO:0000313" key="11">
    <source>
        <dbReference type="Proteomes" id="UP001168972"/>
    </source>
</evidence>
<dbReference type="EMBL" id="JAQQBR010000001">
    <property type="protein sequence ID" value="KAK0183246.1"/>
    <property type="molecule type" value="Genomic_DNA"/>
</dbReference>
<dbReference type="PROSITE" id="PS00107">
    <property type="entry name" value="PROTEIN_KINASE_ATP"/>
    <property type="match status" value="1"/>
</dbReference>
<dbReference type="GO" id="GO:0005524">
    <property type="term" value="F:ATP binding"/>
    <property type="evidence" value="ECO:0007669"/>
    <property type="project" value="UniProtKB-UniRule"/>
</dbReference>
<keyword evidence="3 6" id="KW-0547">Nucleotide-binding</keyword>
<keyword evidence="4" id="KW-0418">Kinase</keyword>
<proteinExistence type="inferred from homology"/>
<comment type="similarity">
    <text evidence="7">Belongs to the protein kinase superfamily.</text>
</comment>
<evidence type="ECO:0000256" key="5">
    <source>
        <dbReference type="ARBA" id="ARBA00022840"/>
    </source>
</evidence>
<dbReference type="Pfam" id="PF00069">
    <property type="entry name" value="Pkinase"/>
    <property type="match status" value="1"/>
</dbReference>
<accession>A0AA39G8G0</accession>
<dbReference type="Gene3D" id="1.10.510.10">
    <property type="entry name" value="Transferase(Phosphotransferase) domain 1"/>
    <property type="match status" value="1"/>
</dbReference>
<dbReference type="Gene3D" id="3.30.200.20">
    <property type="entry name" value="Phosphorylase Kinase, domain 1"/>
    <property type="match status" value="1"/>
</dbReference>
<dbReference type="FunFam" id="1.10.510.10:FF:000169">
    <property type="entry name" value="Serine/threonine-protein kinase 32A"/>
    <property type="match status" value="1"/>
</dbReference>
<evidence type="ECO:0000256" key="7">
    <source>
        <dbReference type="RuleBase" id="RU000304"/>
    </source>
</evidence>
<dbReference type="InterPro" id="IPR000719">
    <property type="entry name" value="Prot_kinase_dom"/>
</dbReference>
<dbReference type="Proteomes" id="UP001168972">
    <property type="component" value="Unassembled WGS sequence"/>
</dbReference>
<dbReference type="InterPro" id="IPR008271">
    <property type="entry name" value="Ser/Thr_kinase_AS"/>
</dbReference>
<name>A0AA39G8G0_MICHY</name>
<reference evidence="10" key="2">
    <citation type="submission" date="2023-03" db="EMBL/GenBank/DDBJ databases">
        <authorList>
            <person name="Inwood S.N."/>
            <person name="Skelly J.G."/>
            <person name="Guhlin J."/>
            <person name="Harrop T.W.R."/>
            <person name="Goldson S.G."/>
            <person name="Dearden P.K."/>
        </authorList>
    </citation>
    <scope>NUCLEOTIDE SEQUENCE</scope>
    <source>
        <strain evidence="10">Lincoln</strain>
        <tissue evidence="10">Whole body</tissue>
    </source>
</reference>
<keyword evidence="11" id="KW-1185">Reference proteome</keyword>
<dbReference type="AlphaFoldDB" id="A0AA39G8G0"/>
<evidence type="ECO:0000256" key="2">
    <source>
        <dbReference type="ARBA" id="ARBA00022679"/>
    </source>
</evidence>
<keyword evidence="1 7" id="KW-0723">Serine/threonine-protein kinase</keyword>
<reference evidence="10" key="1">
    <citation type="journal article" date="2023" name="bioRxiv">
        <title>Scaffold-level genome assemblies of two parasitoid biocontrol wasps reveal the parthenogenesis mechanism and an associated novel virus.</title>
        <authorList>
            <person name="Inwood S."/>
            <person name="Skelly J."/>
            <person name="Guhlin J."/>
            <person name="Harrop T."/>
            <person name="Goldson S."/>
            <person name="Dearden P."/>
        </authorList>
    </citation>
    <scope>NUCLEOTIDE SEQUENCE</scope>
    <source>
        <strain evidence="10">Lincoln</strain>
        <tissue evidence="10">Whole body</tissue>
    </source>
</reference>
<dbReference type="GO" id="GO:0009966">
    <property type="term" value="P:regulation of signal transduction"/>
    <property type="evidence" value="ECO:0007669"/>
    <property type="project" value="TreeGrafter"/>
</dbReference>
<dbReference type="GO" id="GO:0001664">
    <property type="term" value="F:G protein-coupled receptor binding"/>
    <property type="evidence" value="ECO:0007669"/>
    <property type="project" value="TreeGrafter"/>
</dbReference>
<dbReference type="SUPFAM" id="SSF56112">
    <property type="entry name" value="Protein kinase-like (PK-like)"/>
    <property type="match status" value="1"/>
</dbReference>
<dbReference type="PANTHER" id="PTHR24355:SF30">
    <property type="entry name" value="SERINE_THREONINE-PROTEIN KINASE 32B ISOFORM X1"/>
    <property type="match status" value="1"/>
</dbReference>
<evidence type="ECO:0000256" key="6">
    <source>
        <dbReference type="PROSITE-ProRule" id="PRU10141"/>
    </source>
</evidence>
<keyword evidence="2" id="KW-0808">Transferase</keyword>
<comment type="caution">
    <text evidence="10">The sequence shown here is derived from an EMBL/GenBank/DDBJ whole genome shotgun (WGS) entry which is preliminary data.</text>
</comment>
<dbReference type="SMART" id="SM00220">
    <property type="entry name" value="S_TKc"/>
    <property type="match status" value="1"/>
</dbReference>
<dbReference type="PROSITE" id="PS50011">
    <property type="entry name" value="PROTEIN_KINASE_DOM"/>
    <property type="match status" value="1"/>
</dbReference>
<protein>
    <recommendedName>
        <fullName evidence="9">Protein kinase domain-containing protein</fullName>
    </recommendedName>
</protein>
<feature type="domain" description="Protein kinase" evidence="9">
    <location>
        <begin position="43"/>
        <end position="319"/>
    </location>
</feature>
<gene>
    <name evidence="10" type="ORF">PV327_001305</name>
</gene>
<feature type="compositionally biased region" description="Basic and acidic residues" evidence="8">
    <location>
        <begin position="433"/>
        <end position="442"/>
    </location>
</feature>
<feature type="region of interest" description="Disordered" evidence="8">
    <location>
        <begin position="433"/>
        <end position="462"/>
    </location>
</feature>
<organism evidence="10 11">
    <name type="scientific">Microctonus hyperodae</name>
    <name type="common">Parasitoid wasp</name>
    <dbReference type="NCBI Taxonomy" id="165561"/>
    <lineage>
        <taxon>Eukaryota</taxon>
        <taxon>Metazoa</taxon>
        <taxon>Ecdysozoa</taxon>
        <taxon>Arthropoda</taxon>
        <taxon>Hexapoda</taxon>
        <taxon>Insecta</taxon>
        <taxon>Pterygota</taxon>
        <taxon>Neoptera</taxon>
        <taxon>Endopterygota</taxon>
        <taxon>Hymenoptera</taxon>
        <taxon>Apocrita</taxon>
        <taxon>Ichneumonoidea</taxon>
        <taxon>Braconidae</taxon>
        <taxon>Euphorinae</taxon>
        <taxon>Microctonus</taxon>
    </lineage>
</organism>